<feature type="domain" description="AMP-dependent synthetase/ligase" evidence="2">
    <location>
        <begin position="26"/>
        <end position="324"/>
    </location>
</feature>
<name>A0A098DIP9_GIBZE</name>
<dbReference type="InParanoid" id="A0A098DIP9"/>
<protein>
    <submittedName>
        <fullName evidence="3">Chromosome 2, complete genome</fullName>
    </submittedName>
</protein>
<evidence type="ECO:0000313" key="5">
    <source>
        <dbReference type="Proteomes" id="UP000070720"/>
    </source>
</evidence>
<dbReference type="Proteomes" id="UP000070720">
    <property type="component" value="Chromosome 2"/>
</dbReference>
<dbReference type="PANTHER" id="PTHR43201:SF8">
    <property type="entry name" value="ACYL-COA SYNTHETASE FAMILY MEMBER 3"/>
    <property type="match status" value="1"/>
</dbReference>
<dbReference type="EnsemblFungi" id="CEF78335">
    <property type="protein sequence ID" value="CEF78335"/>
    <property type="gene ID" value="FGRRES_03514_M"/>
</dbReference>
<organism evidence="3 5">
    <name type="scientific">Gibberella zeae (strain ATCC MYA-4620 / CBS 123657 / FGSC 9075 / NRRL 31084 / PH-1)</name>
    <name type="common">Wheat head blight fungus</name>
    <name type="synonym">Fusarium graminearum</name>
    <dbReference type="NCBI Taxonomy" id="229533"/>
    <lineage>
        <taxon>Eukaryota</taxon>
        <taxon>Fungi</taxon>
        <taxon>Dikarya</taxon>
        <taxon>Ascomycota</taxon>
        <taxon>Pezizomycotina</taxon>
        <taxon>Sordariomycetes</taxon>
        <taxon>Hypocreomycetidae</taxon>
        <taxon>Hypocreales</taxon>
        <taxon>Nectriaceae</taxon>
        <taxon>Fusarium</taxon>
    </lineage>
</organism>
<reference evidence="3 5" key="3">
    <citation type="journal article" date="2015" name="BMC Genomics">
        <title>The completed genome sequence of the pathogenic ascomycete fungus Fusarium graminearum.</title>
        <authorList>
            <person name="King R."/>
            <person name="Urban M."/>
            <person name="Hammond-Kosack M.C."/>
            <person name="Hassani-Pak K."/>
            <person name="Hammond-Kosack K.E."/>
        </authorList>
    </citation>
    <scope>NUCLEOTIDE SEQUENCE [LARGE SCALE GENOMIC DNA]</scope>
    <source>
        <strain evidence="5">ATCC MYA-4620 / CBS 123657 / FGSC 9075 / NRRL 31084 / PH-1</strain>
        <strain evidence="3">PH-1</strain>
    </source>
</reference>
<dbReference type="Gene3D" id="3.40.50.12780">
    <property type="entry name" value="N-terminal domain of ligase-like"/>
    <property type="match status" value="1"/>
</dbReference>
<dbReference type="EMBL" id="HG970333">
    <property type="protein sequence ID" value="CEF78335.1"/>
    <property type="molecule type" value="Genomic_DNA"/>
</dbReference>
<reference evidence="4" key="4">
    <citation type="submission" date="2017-01" db="UniProtKB">
        <authorList>
            <consortium name="EnsemblFungi"/>
        </authorList>
    </citation>
    <scope>IDENTIFICATION</scope>
    <source>
        <strain evidence="4">PH-1 / ATCC MYA-4620 / FGSC 9075 / NRRL 31084</strain>
    </source>
</reference>
<reference evidence="4 5" key="2">
    <citation type="journal article" date="2010" name="Nature">
        <title>Comparative genomics reveals mobile pathogenicity chromosomes in Fusarium.</title>
        <authorList>
            <person name="Ma L.J."/>
            <person name="van der Does H.C."/>
            <person name="Borkovich K.A."/>
            <person name="Coleman J.J."/>
            <person name="Daboussi M.J."/>
            <person name="Di Pietro A."/>
            <person name="Dufresne M."/>
            <person name="Freitag M."/>
            <person name="Grabherr M."/>
            <person name="Henrissat B."/>
            <person name="Houterman P.M."/>
            <person name="Kang S."/>
            <person name="Shim W.B."/>
            <person name="Woloshuk C."/>
            <person name="Xie X."/>
            <person name="Xu J.R."/>
            <person name="Antoniw J."/>
            <person name="Baker S.E."/>
            <person name="Bluhm B.H."/>
            <person name="Breakspear A."/>
            <person name="Brown D.W."/>
            <person name="Butchko R.A."/>
            <person name="Chapman S."/>
            <person name="Coulson R."/>
            <person name="Coutinho P.M."/>
            <person name="Danchin E.G."/>
            <person name="Diener A."/>
            <person name="Gale L.R."/>
            <person name="Gardiner D.M."/>
            <person name="Goff S."/>
            <person name="Hammond-Kosack K.E."/>
            <person name="Hilburn K."/>
            <person name="Hua-Van A."/>
            <person name="Jonkers W."/>
            <person name="Kazan K."/>
            <person name="Kodira C.D."/>
            <person name="Koehrsen M."/>
            <person name="Kumar L."/>
            <person name="Lee Y.H."/>
            <person name="Li L."/>
            <person name="Manners J.M."/>
            <person name="Miranda-Saavedra D."/>
            <person name="Mukherjee M."/>
            <person name="Park G."/>
            <person name="Park J."/>
            <person name="Park S.Y."/>
            <person name="Proctor R.H."/>
            <person name="Regev A."/>
            <person name="Ruiz-Roldan M.C."/>
            <person name="Sain D."/>
            <person name="Sakthikumar S."/>
            <person name="Sykes S."/>
            <person name="Schwartz D.C."/>
            <person name="Turgeon B.G."/>
            <person name="Wapinski I."/>
            <person name="Yoder O."/>
            <person name="Young S."/>
            <person name="Zeng Q."/>
            <person name="Zhou S."/>
            <person name="Galagan J."/>
            <person name="Cuomo C.A."/>
            <person name="Kistler H.C."/>
            <person name="Rep M."/>
        </authorList>
    </citation>
    <scope>GENOME REANNOTATION</scope>
    <source>
        <strain evidence="5">ATCC MYA-4620 / CBS 123657 / FGSC 9075 / NRRL 31084 / PH-1</strain>
        <strain evidence="4">PH-1 / ATCC MYA-4620 / FGSC 9075 / NRRL 31084</strain>
    </source>
</reference>
<accession>A0A098DIP9</accession>
<dbReference type="SUPFAM" id="SSF56801">
    <property type="entry name" value="Acetyl-CoA synthetase-like"/>
    <property type="match status" value="1"/>
</dbReference>
<dbReference type="Pfam" id="PF23562">
    <property type="entry name" value="AMP-binding_C_3"/>
    <property type="match status" value="1"/>
</dbReference>
<sequence>MRTFHTPLSVIESLSQSQGDSPAIRHVNSESVNNEFETVSYAKHWQNINIAAQKWIAELSQVGIAKGAVVGLWMRGWSYEDLLHYLSLQRAGFIPQLFSIRITDPSVVYDLLRNSNAAALLYDPVCEPLVQGCPIPTFSTGIVLGKDCPADVQLGTTTSTDGDKVLVIFHTSGSTSGMPKLVPQTVRWMDCLIRKHRHMNYKPASVASFMGSHTHLGNTINLSGTLASGGCLIPPTSIPYPTSELEHMISKGGLTILNTFPVLLTAMFQEARERRPFLKMLQSLDSINFAGQVLEPKDEAWARENGLKLINLYGSTEIGLSMMSSSTSPHVSPLPESGCRFVPLSESASSPNRLFELIVPEEADECPHHSLRDKSDGMFHTGDLFEQVDVDQYVYKGRVDDRIKMQLALVCDAGSLESEAMQVCEGDLISAVSVIGSGRPAPAMVVEAKNDDILQADDDTLLALKQQIIQRIAPFHQRKYLHERIDDVRLVFVVAKGTLPRTAKGNIMRKAVEGMFARELDQTYHDVYLSKAE</sequence>
<evidence type="ECO:0000313" key="3">
    <source>
        <dbReference type="EMBL" id="CEF78335.1"/>
    </source>
</evidence>
<evidence type="ECO:0000256" key="1">
    <source>
        <dbReference type="ARBA" id="ARBA00006432"/>
    </source>
</evidence>
<dbReference type="STRING" id="229533.A0A098DIP9"/>
<dbReference type="PANTHER" id="PTHR43201">
    <property type="entry name" value="ACYL-COA SYNTHETASE"/>
    <property type="match status" value="1"/>
</dbReference>
<reference evidence="4 5" key="1">
    <citation type="journal article" date="2007" name="Science">
        <title>The Fusarium graminearum genome reveals a link between localized polymorphism and pathogen specialization.</title>
        <authorList>
            <person name="Cuomo C.A."/>
            <person name="Gueldener U."/>
            <person name="Xu J.-R."/>
            <person name="Trail F."/>
            <person name="Turgeon B.G."/>
            <person name="Di Pietro A."/>
            <person name="Walton J.D."/>
            <person name="Ma L.-J."/>
            <person name="Baker S.E."/>
            <person name="Rep M."/>
            <person name="Adam G."/>
            <person name="Antoniw J."/>
            <person name="Baldwin T."/>
            <person name="Calvo S.E."/>
            <person name="Chang Y.-L."/>
            <person name="DeCaprio D."/>
            <person name="Gale L.R."/>
            <person name="Gnerre S."/>
            <person name="Goswami R.S."/>
            <person name="Hammond-Kosack K."/>
            <person name="Harris L.J."/>
            <person name="Hilburn K."/>
            <person name="Kennell J.C."/>
            <person name="Kroken S."/>
            <person name="Magnuson J.K."/>
            <person name="Mannhaupt G."/>
            <person name="Mauceli E.W."/>
            <person name="Mewes H.-W."/>
            <person name="Mitterbauer R."/>
            <person name="Muehlbauer G."/>
            <person name="Muensterkoetter M."/>
            <person name="Nelson D."/>
            <person name="O'Donnell K."/>
            <person name="Ouellet T."/>
            <person name="Qi W."/>
            <person name="Quesneville H."/>
            <person name="Roncero M.I.G."/>
            <person name="Seong K.-Y."/>
            <person name="Tetko I.V."/>
            <person name="Urban M."/>
            <person name="Waalwijk C."/>
            <person name="Ward T.J."/>
            <person name="Yao J."/>
            <person name="Birren B.W."/>
            <person name="Kistler H.C."/>
        </authorList>
    </citation>
    <scope>NUCLEOTIDE SEQUENCE [LARGE SCALE GENOMIC DNA]</scope>
    <source>
        <strain evidence="5">ATCC MYA-4620 / CBS 123657 / FGSC 9075 / NRRL 31084 / PH-1</strain>
        <strain evidence="4">PH-1 / ATCC MYA-4620 / FGSC 9075 / NRRL 31084</strain>
    </source>
</reference>
<dbReference type="GO" id="GO:0006631">
    <property type="term" value="P:fatty acid metabolic process"/>
    <property type="evidence" value="ECO:0007669"/>
    <property type="project" value="TreeGrafter"/>
</dbReference>
<dbReference type="AlphaFoldDB" id="A0A098DIP9"/>
<accession>A0A0E0S4B0</accession>
<dbReference type="GO" id="GO:0031956">
    <property type="term" value="F:medium-chain fatty acid-CoA ligase activity"/>
    <property type="evidence" value="ECO:0007669"/>
    <property type="project" value="TreeGrafter"/>
</dbReference>
<evidence type="ECO:0000313" key="4">
    <source>
        <dbReference type="EnsemblFungi" id="CEF78335"/>
    </source>
</evidence>
<proteinExistence type="inferred from homology"/>
<comment type="similarity">
    <text evidence="1">Belongs to the ATP-dependent AMP-binding enzyme family.</text>
</comment>
<keyword evidence="5" id="KW-1185">Reference proteome</keyword>
<dbReference type="InterPro" id="IPR042099">
    <property type="entry name" value="ANL_N_sf"/>
</dbReference>
<dbReference type="VEuPathDB" id="FungiDB:FGRAMPH1_01G13063"/>
<dbReference type="InterPro" id="IPR000873">
    <property type="entry name" value="AMP-dep_synth/lig_dom"/>
</dbReference>
<evidence type="ECO:0000259" key="2">
    <source>
        <dbReference type="Pfam" id="PF00501"/>
    </source>
</evidence>
<gene>
    <name evidence="3" type="ORF">FGRAMPH1_01T13063</name>
</gene>
<dbReference type="Pfam" id="PF00501">
    <property type="entry name" value="AMP-binding"/>
    <property type="match status" value="1"/>
</dbReference>